<dbReference type="PANTHER" id="PTHR23240:SF6">
    <property type="entry name" value="DNA CROSS-LINK REPAIR 1A PROTEIN"/>
    <property type="match status" value="1"/>
</dbReference>
<feature type="region of interest" description="Disordered" evidence="6">
    <location>
        <begin position="130"/>
        <end position="203"/>
    </location>
</feature>
<reference evidence="9 10" key="1">
    <citation type="submission" date="2024-01" db="EMBL/GenBank/DDBJ databases">
        <authorList>
            <person name="Allen C."/>
            <person name="Tagirdzhanova G."/>
        </authorList>
    </citation>
    <scope>NUCLEOTIDE SEQUENCE [LARGE SCALE GENOMIC DNA]</scope>
</reference>
<comment type="subcellular location">
    <subcellularLocation>
        <location evidence="1">Nucleus</location>
    </subcellularLocation>
</comment>
<feature type="region of interest" description="Disordered" evidence="6">
    <location>
        <begin position="915"/>
        <end position="953"/>
    </location>
</feature>
<dbReference type="InterPro" id="IPR036866">
    <property type="entry name" value="RibonucZ/Hydroxyglut_hydro"/>
</dbReference>
<evidence type="ECO:0000259" key="8">
    <source>
        <dbReference type="Pfam" id="PF12706"/>
    </source>
</evidence>
<name>A0ABP0B4X8_9PEZI</name>
<evidence type="ECO:0000256" key="2">
    <source>
        <dbReference type="ARBA" id="ARBA00010304"/>
    </source>
</evidence>
<comment type="similarity">
    <text evidence="2">Belongs to the DNA repair metallo-beta-lactamase (DRMBL) family.</text>
</comment>
<evidence type="ECO:0000256" key="3">
    <source>
        <dbReference type="ARBA" id="ARBA00022763"/>
    </source>
</evidence>
<feature type="compositionally biased region" description="Basic and acidic residues" evidence="6">
    <location>
        <begin position="343"/>
        <end position="352"/>
    </location>
</feature>
<evidence type="ECO:0000256" key="5">
    <source>
        <dbReference type="ARBA" id="ARBA00023242"/>
    </source>
</evidence>
<feature type="region of interest" description="Disordered" evidence="6">
    <location>
        <begin position="82"/>
        <end position="115"/>
    </location>
</feature>
<feature type="compositionally biased region" description="Acidic residues" evidence="6">
    <location>
        <begin position="163"/>
        <end position="174"/>
    </location>
</feature>
<dbReference type="InterPro" id="IPR011084">
    <property type="entry name" value="DRMBL"/>
</dbReference>
<sequence length="953" mass="103098">MVPTPTRQRPRPAPRPSAGPKQRSITSMTSAKSTTTTTAALHKLASSPAKGPPNKSILSFFKKVPPPEESMFVAASGGGAVLKHMSSQEQQTQTTETEETAETAQTADSILEETVEDEFRFNECVVAVKRRRLSEEPVGRRNTPPSATSSKQAQKPARGPFVDDSDDSDGDEDDRNYKNDTRTSSLPLPTTHSDAHITLSPRRLQTHTSFDETFLKTPLPDKALLEDEKSQDTDAKNDDKETEFTFDDADFDFAGLDNDDNDDDGDDDDFAGEEFRERRYMEAQAQLEACEVVAAANGLSGEAVDECPICGASLSGNTPDQATVHVNACLDGLGGGPGGGPAAEKRPEKGDETEAAGKTTVPTAKIAQTASPPAEIAVSGLSKRFLRTAQPRPGQANPVAFGGASASAAGASAAGSSAFAKLMSGKAEDAAWATAAASEMAARGRPAYERTCPFYKIMPGFSICVDAFRYGAVEGCRAYFLSHFHSDHYIGLTAKWCHGPIYCSQVTASLVRSQLGTAAQYVVALEFNAAPFEVPGTPGVRVTMIPANHCPGSSLFLFERTATVTATAAPGGRTQRILHCGDFRACQAHVEHPQLRPDVLDGSTNKVRQQRIDVCYLDTTYLNPRYAFPPQDQVIAACASLCSTLDQSLRAGREGEWDRALRRRESNNDGSGNVKDFFAAKEAGKDAAAEAADEGPTTKNALSVLGKPSPKRNCRLLVVCGTYSIGKERICKAIAQALGSKIYAAPHKIKIVAQLGDPELTALMTSDPTQAQVHMQMLMELRAETLAEYLEGYRQHFSHIVGFRPSGWNYRPQGQGQSVVANLPPSTLATTTLLHGPAWRTHFGPRDLVPQRGSTSHALCLGVPYSEHSSFRELALFLLSLRIDRVVPTVNVGSDVSRRRMKAWTDRWLAERRRGGVVQTRRGREDEKEEKDESGAKERLWEGKDGQGGVAYW</sequence>
<comment type="caution">
    <text evidence="9">The sequence shown here is derived from an EMBL/GenBank/DDBJ whole genome shotgun (WGS) entry which is preliminary data.</text>
</comment>
<feature type="compositionally biased region" description="Low complexity" evidence="6">
    <location>
        <begin position="24"/>
        <end position="47"/>
    </location>
</feature>
<keyword evidence="4" id="KW-0234">DNA repair</keyword>
<feature type="compositionally biased region" description="Acidic residues" evidence="6">
    <location>
        <begin position="244"/>
        <end position="271"/>
    </location>
</feature>
<accession>A0ABP0B4X8</accession>
<proteinExistence type="inferred from homology"/>
<keyword evidence="5" id="KW-0539">Nucleus</keyword>
<organism evidence="9 10">
    <name type="scientific">Sporothrix curviconia</name>
    <dbReference type="NCBI Taxonomy" id="1260050"/>
    <lineage>
        <taxon>Eukaryota</taxon>
        <taxon>Fungi</taxon>
        <taxon>Dikarya</taxon>
        <taxon>Ascomycota</taxon>
        <taxon>Pezizomycotina</taxon>
        <taxon>Sordariomycetes</taxon>
        <taxon>Sordariomycetidae</taxon>
        <taxon>Ophiostomatales</taxon>
        <taxon>Ophiostomataceae</taxon>
        <taxon>Sporothrix</taxon>
    </lineage>
</organism>
<dbReference type="Proteomes" id="UP001642405">
    <property type="component" value="Unassembled WGS sequence"/>
</dbReference>
<dbReference type="SUPFAM" id="SSF56281">
    <property type="entry name" value="Metallo-hydrolase/oxidoreductase"/>
    <property type="match status" value="1"/>
</dbReference>
<keyword evidence="10" id="KW-1185">Reference proteome</keyword>
<evidence type="ECO:0000256" key="1">
    <source>
        <dbReference type="ARBA" id="ARBA00004123"/>
    </source>
</evidence>
<feature type="compositionally biased region" description="Polar residues" evidence="6">
    <location>
        <begin position="182"/>
        <end position="192"/>
    </location>
</feature>
<feature type="compositionally biased region" description="Basic and acidic residues" evidence="6">
    <location>
        <begin position="653"/>
        <end position="667"/>
    </location>
</feature>
<evidence type="ECO:0000256" key="4">
    <source>
        <dbReference type="ARBA" id="ARBA00023204"/>
    </source>
</evidence>
<feature type="domain" description="Metallo-beta-lactamase" evidence="8">
    <location>
        <begin position="474"/>
        <end position="592"/>
    </location>
</feature>
<evidence type="ECO:0000259" key="7">
    <source>
        <dbReference type="Pfam" id="PF07522"/>
    </source>
</evidence>
<dbReference type="InterPro" id="IPR001279">
    <property type="entry name" value="Metallo-B-lactamas"/>
</dbReference>
<feature type="domain" description="DNA repair metallo-beta-lactamase" evidence="7">
    <location>
        <begin position="759"/>
        <end position="893"/>
    </location>
</feature>
<protein>
    <submittedName>
        <fullName evidence="9">DNA cross-link repair protein PSO2/SNM1</fullName>
    </submittedName>
</protein>
<dbReference type="CDD" id="cd16273">
    <property type="entry name" value="SNM1A-1C-like_MBL-fold"/>
    <property type="match status" value="1"/>
</dbReference>
<dbReference type="Pfam" id="PF12706">
    <property type="entry name" value="Lactamase_B_2"/>
    <property type="match status" value="1"/>
</dbReference>
<gene>
    <name evidence="9" type="primary">pso2</name>
    <name evidence="9" type="ORF">SCUCBS95973_002207</name>
</gene>
<evidence type="ECO:0000313" key="9">
    <source>
        <dbReference type="EMBL" id="CAK7214617.1"/>
    </source>
</evidence>
<feature type="compositionally biased region" description="Polar residues" evidence="6">
    <location>
        <begin position="143"/>
        <end position="153"/>
    </location>
</feature>
<dbReference type="Gene3D" id="3.40.50.12650">
    <property type="match status" value="1"/>
</dbReference>
<evidence type="ECO:0000313" key="10">
    <source>
        <dbReference type="Proteomes" id="UP001642405"/>
    </source>
</evidence>
<dbReference type="Gene3D" id="3.60.15.10">
    <property type="entry name" value="Ribonuclease Z/Hydroxyacylglutathione hydrolase-like"/>
    <property type="match status" value="1"/>
</dbReference>
<dbReference type="PANTHER" id="PTHR23240">
    <property type="entry name" value="DNA CROSS-LINK REPAIR PROTEIN PSO2/SNM1-RELATED"/>
    <property type="match status" value="1"/>
</dbReference>
<feature type="region of interest" description="Disordered" evidence="6">
    <location>
        <begin position="337"/>
        <end position="357"/>
    </location>
</feature>
<feature type="compositionally biased region" description="Basic and acidic residues" evidence="6">
    <location>
        <begin position="223"/>
        <end position="243"/>
    </location>
</feature>
<dbReference type="Pfam" id="PF07522">
    <property type="entry name" value="DRMBL"/>
    <property type="match status" value="1"/>
</dbReference>
<keyword evidence="3" id="KW-0227">DNA damage</keyword>
<evidence type="ECO:0000256" key="6">
    <source>
        <dbReference type="SAM" id="MobiDB-lite"/>
    </source>
</evidence>
<feature type="region of interest" description="Disordered" evidence="6">
    <location>
        <begin position="653"/>
        <end position="675"/>
    </location>
</feature>
<feature type="region of interest" description="Disordered" evidence="6">
    <location>
        <begin position="219"/>
        <end position="271"/>
    </location>
</feature>
<dbReference type="EMBL" id="CAWUHB010000008">
    <property type="protein sequence ID" value="CAK7214617.1"/>
    <property type="molecule type" value="Genomic_DNA"/>
</dbReference>
<feature type="region of interest" description="Disordered" evidence="6">
    <location>
        <begin position="1"/>
        <end position="61"/>
    </location>
</feature>
<feature type="compositionally biased region" description="Basic and acidic residues" evidence="6">
    <location>
        <begin position="922"/>
        <end position="945"/>
    </location>
</feature>